<name>A0AAD4XX81_9MAGN</name>
<comment type="subcellular location">
    <subcellularLocation>
        <location evidence="1">Membrane</location>
        <topology evidence="1">Multi-pass membrane protein</topology>
    </subcellularLocation>
</comment>
<feature type="domain" description="PGG" evidence="8">
    <location>
        <begin position="9"/>
        <end position="120"/>
    </location>
</feature>
<dbReference type="Pfam" id="PF13962">
    <property type="entry name" value="PGG"/>
    <property type="match status" value="1"/>
</dbReference>
<keyword evidence="5" id="KW-0040">ANK repeat</keyword>
<sequence>MIRERVHFDSQTLVVVSTLIATLAFAANFTLPGGYNSDGPHKGMAVLAHKTSFVLFILSNTSAMVLSALAIFIQFVGKIVSFWVVDPDFKYGNLLVLTIFCNLLSILSMMLAFVTGTYTVLSHLPGLPVPVCILGCMFFFLAYLVIKKEINWVADNDSSISNKDRC</sequence>
<evidence type="ECO:0000313" key="9">
    <source>
        <dbReference type="EMBL" id="KAI3955345.1"/>
    </source>
</evidence>
<dbReference type="PANTHER" id="PTHR24186:SF50">
    <property type="entry name" value="ANKYRIN REPEAT-CONTAINING PROTEIN ITN1-LIKE ISOFORM X1"/>
    <property type="match status" value="1"/>
</dbReference>
<dbReference type="AlphaFoldDB" id="A0AAD4XX81"/>
<dbReference type="EMBL" id="JAJJMB010001752">
    <property type="protein sequence ID" value="KAI3955345.1"/>
    <property type="molecule type" value="Genomic_DNA"/>
</dbReference>
<feature type="transmembrane region" description="Helical" evidence="7">
    <location>
        <begin position="127"/>
        <end position="146"/>
    </location>
</feature>
<evidence type="ECO:0000256" key="2">
    <source>
        <dbReference type="ARBA" id="ARBA00022692"/>
    </source>
</evidence>
<evidence type="ECO:0000256" key="1">
    <source>
        <dbReference type="ARBA" id="ARBA00004141"/>
    </source>
</evidence>
<protein>
    <recommendedName>
        <fullName evidence="8">PGG domain-containing protein</fullName>
    </recommendedName>
</protein>
<dbReference type="GO" id="GO:0005886">
    <property type="term" value="C:plasma membrane"/>
    <property type="evidence" value="ECO:0007669"/>
    <property type="project" value="TreeGrafter"/>
</dbReference>
<evidence type="ECO:0000256" key="4">
    <source>
        <dbReference type="ARBA" id="ARBA00022989"/>
    </source>
</evidence>
<dbReference type="PANTHER" id="PTHR24186">
    <property type="entry name" value="PROTEIN PHOSPHATASE 1 REGULATORY SUBUNIT"/>
    <property type="match status" value="1"/>
</dbReference>
<organism evidence="9 10">
    <name type="scientific">Papaver atlanticum</name>
    <dbReference type="NCBI Taxonomy" id="357466"/>
    <lineage>
        <taxon>Eukaryota</taxon>
        <taxon>Viridiplantae</taxon>
        <taxon>Streptophyta</taxon>
        <taxon>Embryophyta</taxon>
        <taxon>Tracheophyta</taxon>
        <taxon>Spermatophyta</taxon>
        <taxon>Magnoliopsida</taxon>
        <taxon>Ranunculales</taxon>
        <taxon>Papaveraceae</taxon>
        <taxon>Papaveroideae</taxon>
        <taxon>Papaver</taxon>
    </lineage>
</organism>
<feature type="transmembrane region" description="Helical" evidence="7">
    <location>
        <begin position="94"/>
        <end position="121"/>
    </location>
</feature>
<reference evidence="9" key="1">
    <citation type="submission" date="2022-04" db="EMBL/GenBank/DDBJ databases">
        <title>A functionally conserved STORR gene fusion in Papaver species that diverged 16.8 million years ago.</title>
        <authorList>
            <person name="Catania T."/>
        </authorList>
    </citation>
    <scope>NUCLEOTIDE SEQUENCE</scope>
    <source>
        <strain evidence="9">S-188037</strain>
    </source>
</reference>
<evidence type="ECO:0000313" key="10">
    <source>
        <dbReference type="Proteomes" id="UP001202328"/>
    </source>
</evidence>
<keyword evidence="10" id="KW-1185">Reference proteome</keyword>
<proteinExistence type="predicted"/>
<feature type="transmembrane region" description="Helical" evidence="7">
    <location>
        <begin position="12"/>
        <end position="31"/>
    </location>
</feature>
<accession>A0AAD4XX81</accession>
<dbReference type="InterPro" id="IPR026961">
    <property type="entry name" value="PGG_dom"/>
</dbReference>
<keyword evidence="6 7" id="KW-0472">Membrane</keyword>
<keyword evidence="3" id="KW-0677">Repeat</keyword>
<keyword evidence="4 7" id="KW-1133">Transmembrane helix</keyword>
<evidence type="ECO:0000256" key="3">
    <source>
        <dbReference type="ARBA" id="ARBA00022737"/>
    </source>
</evidence>
<comment type="caution">
    <text evidence="9">The sequence shown here is derived from an EMBL/GenBank/DDBJ whole genome shotgun (WGS) entry which is preliminary data.</text>
</comment>
<dbReference type="Proteomes" id="UP001202328">
    <property type="component" value="Unassembled WGS sequence"/>
</dbReference>
<evidence type="ECO:0000256" key="7">
    <source>
        <dbReference type="SAM" id="Phobius"/>
    </source>
</evidence>
<gene>
    <name evidence="9" type="ORF">MKW98_018446</name>
</gene>
<evidence type="ECO:0000256" key="6">
    <source>
        <dbReference type="ARBA" id="ARBA00023136"/>
    </source>
</evidence>
<evidence type="ECO:0000256" key="5">
    <source>
        <dbReference type="ARBA" id="ARBA00023043"/>
    </source>
</evidence>
<keyword evidence="2 7" id="KW-0812">Transmembrane</keyword>
<evidence type="ECO:0000259" key="8">
    <source>
        <dbReference type="Pfam" id="PF13962"/>
    </source>
</evidence>